<evidence type="ECO:0000259" key="3">
    <source>
        <dbReference type="Pfam" id="PF11774"/>
    </source>
</evidence>
<evidence type="ECO:0000313" key="6">
    <source>
        <dbReference type="Proteomes" id="UP001501747"/>
    </source>
</evidence>
<dbReference type="Pfam" id="PF23359">
    <property type="entry name" value="Lsr2_DNA-bd"/>
    <property type="match status" value="1"/>
</dbReference>
<dbReference type="Pfam" id="PF11774">
    <property type="entry name" value="Lsr2"/>
    <property type="match status" value="1"/>
</dbReference>
<name>A0ABP7SDM7_9PSEU</name>
<protein>
    <submittedName>
        <fullName evidence="5">Lsr2 family protein</fullName>
    </submittedName>
</protein>
<feature type="domain" description="Lsr2 DNA-binding" evidence="4">
    <location>
        <begin position="80"/>
        <end position="113"/>
    </location>
</feature>
<feature type="domain" description="Lsr2 dimerization" evidence="3">
    <location>
        <begin position="1"/>
        <end position="60"/>
    </location>
</feature>
<sequence>MAQRTFVQLIDDLDGTAADDISRIEFAVDGVTYEIDLNEGNATKLRDSLEPFVEAARRVGGRAKRGTASSGAAGSGRTKDEIRAIREWAKTNGHDVSDRGRIPSTVIEAYQAANSA</sequence>
<feature type="compositionally biased region" description="Low complexity" evidence="2">
    <location>
        <begin position="66"/>
        <end position="76"/>
    </location>
</feature>
<evidence type="ECO:0000256" key="2">
    <source>
        <dbReference type="SAM" id="MobiDB-lite"/>
    </source>
</evidence>
<comment type="caution">
    <text evidence="5">The sequence shown here is derived from an EMBL/GenBank/DDBJ whole genome shotgun (WGS) entry which is preliminary data.</text>
</comment>
<feature type="region of interest" description="Disordered" evidence="2">
    <location>
        <begin position="60"/>
        <end position="80"/>
    </location>
</feature>
<dbReference type="RefSeq" id="WP_344876071.1">
    <property type="nucleotide sequence ID" value="NZ_BAABAL010000012.1"/>
</dbReference>
<dbReference type="Gene3D" id="3.30.60.230">
    <property type="entry name" value="Lsr2, dimerization domain"/>
    <property type="match status" value="1"/>
</dbReference>
<evidence type="ECO:0000259" key="4">
    <source>
        <dbReference type="Pfam" id="PF23359"/>
    </source>
</evidence>
<dbReference type="Proteomes" id="UP001501747">
    <property type="component" value="Unassembled WGS sequence"/>
</dbReference>
<reference evidence="6" key="1">
    <citation type="journal article" date="2019" name="Int. J. Syst. Evol. Microbiol.">
        <title>The Global Catalogue of Microorganisms (GCM) 10K type strain sequencing project: providing services to taxonomists for standard genome sequencing and annotation.</title>
        <authorList>
            <consortium name="The Broad Institute Genomics Platform"/>
            <consortium name="The Broad Institute Genome Sequencing Center for Infectious Disease"/>
            <person name="Wu L."/>
            <person name="Ma J."/>
        </authorList>
    </citation>
    <scope>NUCLEOTIDE SEQUENCE [LARGE SCALE GENOMIC DNA]</scope>
    <source>
        <strain evidence="6">JCM 17342</strain>
    </source>
</reference>
<dbReference type="InterPro" id="IPR036625">
    <property type="entry name" value="E3-bd_dom_sf"/>
</dbReference>
<dbReference type="InterPro" id="IPR042261">
    <property type="entry name" value="Lsr2-like_dimerization"/>
</dbReference>
<gene>
    <name evidence="5" type="ORF">GCM10022247_35360</name>
</gene>
<keyword evidence="1" id="KW-0238">DNA-binding</keyword>
<dbReference type="InterPro" id="IPR055370">
    <property type="entry name" value="Lsr2_DNA-bd"/>
</dbReference>
<evidence type="ECO:0000256" key="1">
    <source>
        <dbReference type="ARBA" id="ARBA00023125"/>
    </source>
</evidence>
<dbReference type="InterPro" id="IPR024412">
    <property type="entry name" value="Lsr2_dim_dom"/>
</dbReference>
<accession>A0ABP7SDM7</accession>
<keyword evidence="6" id="KW-1185">Reference proteome</keyword>
<evidence type="ECO:0000313" key="5">
    <source>
        <dbReference type="EMBL" id="GAA4010133.1"/>
    </source>
</evidence>
<proteinExistence type="predicted"/>
<organism evidence="5 6">
    <name type="scientific">Allokutzneria multivorans</name>
    <dbReference type="NCBI Taxonomy" id="1142134"/>
    <lineage>
        <taxon>Bacteria</taxon>
        <taxon>Bacillati</taxon>
        <taxon>Actinomycetota</taxon>
        <taxon>Actinomycetes</taxon>
        <taxon>Pseudonocardiales</taxon>
        <taxon>Pseudonocardiaceae</taxon>
        <taxon>Allokutzneria</taxon>
    </lineage>
</organism>
<dbReference type="Gene3D" id="4.10.320.10">
    <property type="entry name" value="E3-binding domain"/>
    <property type="match status" value="1"/>
</dbReference>
<dbReference type="EMBL" id="BAABAL010000012">
    <property type="protein sequence ID" value="GAA4010133.1"/>
    <property type="molecule type" value="Genomic_DNA"/>
</dbReference>